<evidence type="ECO:0000313" key="1">
    <source>
        <dbReference type="EMBL" id="QCE11852.1"/>
    </source>
</evidence>
<evidence type="ECO:0008006" key="3">
    <source>
        <dbReference type="Google" id="ProtNLM"/>
    </source>
</evidence>
<sequence>MASNQEATIPLKFWVDEEQNSVIVAEASGDFVDVLFSFLTLPMGTIIRLVSKNQPLAIGCIDNLYQSVEKFNTNVFWNRMCRQMLLSPRNPSEASCQRLKLKVDDTVPSKYFVCGYCLKGSDLLVSTFAGASCYCGKMMTKEMKVLEESKEESSWGNGVFVKGDAMFLIFDDLRVLNSSPGNTVQQLLQLGYKDFDKMKEISVNVGMKEIYSILKQALTSKSPLSDVFLANRESKPTLPSFSPDSGPSHHRGSLEVKITVSKSQNKILFAEAEGNFVDFLFSFLTIPLGSIINLMNDNLSFGSIDNLYKSVKDLNSSWFIGSATNSLLNPCVPHQFGCTSQPIHVPEEETPSYWFGTKVVNANIKREAISKNQDLLQDPVAMKIFEPRCSDGARGSAVGYMKRPCIFVVRDDLHVTPMTTTSSISFVQELHVPLDDFEEHLVEIKNSREALNLLRASLTSKAALTDSLFYLLKKRKREMCILRFFNSIIRHPSQLSVLHSQLSTIHPAMEEPLLSDKRSGSVEADSGKWSSYQYVGGTGSARPTASLAGTEVSVDEIRSAAAASSGYYPPSLHGALVGSPEPDPTEQALVYQGGYGGDYGGPRPQFQRKILDEVEIRELLIDHVGHRCCWGSRPARTWKIHAVEDCNVYVGTLDTFIEEREIVRETEPYLGGGIDGKDNGPELGIWELDLRSQFPILFVPYNEVRQKIPHSEVIEKCSVCAGRGSTVCATCNADQEPGFYKENQMTQCATCYGRGLIAHKDGSDTECVKCKGRGKIPCVTCGSRGLIKCVTCNGSGSLLARNIAIIRWKTLSTRKVNATSGAASVPDEVFNRSKGVELCNTQAHQCTPAFFADSYFLNKFSSDVIAERAQVPATARVICERHTISVVPVTRVTMCHRRQSFSFYIIEYGREVYLKDYYPARYCWGLCPCLEWLKL</sequence>
<name>A0A4D6NG18_VIGUN</name>
<dbReference type="PANTHER" id="PTHR48465:SF1">
    <property type="entry name" value="PROTEIN SSUH2 HOMOLOG"/>
    <property type="match status" value="1"/>
</dbReference>
<gene>
    <name evidence="1" type="ORF">DEO72_LG10g3090</name>
</gene>
<dbReference type="PANTHER" id="PTHR48465">
    <property type="entry name" value="PROTEIN SSUH2 HOMOLOG"/>
    <property type="match status" value="1"/>
</dbReference>
<keyword evidence="2" id="KW-1185">Reference proteome</keyword>
<organism evidence="1 2">
    <name type="scientific">Vigna unguiculata</name>
    <name type="common">Cowpea</name>
    <dbReference type="NCBI Taxonomy" id="3917"/>
    <lineage>
        <taxon>Eukaryota</taxon>
        <taxon>Viridiplantae</taxon>
        <taxon>Streptophyta</taxon>
        <taxon>Embryophyta</taxon>
        <taxon>Tracheophyta</taxon>
        <taxon>Spermatophyta</taxon>
        <taxon>Magnoliopsida</taxon>
        <taxon>eudicotyledons</taxon>
        <taxon>Gunneridae</taxon>
        <taxon>Pentapetalae</taxon>
        <taxon>rosids</taxon>
        <taxon>fabids</taxon>
        <taxon>Fabales</taxon>
        <taxon>Fabaceae</taxon>
        <taxon>Papilionoideae</taxon>
        <taxon>50 kb inversion clade</taxon>
        <taxon>NPAAA clade</taxon>
        <taxon>indigoferoid/millettioid clade</taxon>
        <taxon>Phaseoleae</taxon>
        <taxon>Vigna</taxon>
    </lineage>
</organism>
<dbReference type="Proteomes" id="UP000501690">
    <property type="component" value="Linkage Group LG10"/>
</dbReference>
<dbReference type="AlphaFoldDB" id="A0A4D6NG18"/>
<evidence type="ECO:0000313" key="2">
    <source>
        <dbReference type="Proteomes" id="UP000501690"/>
    </source>
</evidence>
<dbReference type="InterPro" id="IPR052789">
    <property type="entry name" value="SSUH2_homolog"/>
</dbReference>
<reference evidence="1 2" key="1">
    <citation type="submission" date="2019-04" db="EMBL/GenBank/DDBJ databases">
        <title>An improved genome assembly and genetic linkage map for asparagus bean, Vigna unguiculata ssp. sesquipedialis.</title>
        <authorList>
            <person name="Xia Q."/>
            <person name="Zhang R."/>
            <person name="Dong Y."/>
        </authorList>
    </citation>
    <scope>NUCLEOTIDE SEQUENCE [LARGE SCALE GENOMIC DNA]</scope>
    <source>
        <tissue evidence="1">Leaf</tissue>
    </source>
</reference>
<accession>A0A4D6NG18</accession>
<dbReference type="Pfam" id="PF05056">
    <property type="entry name" value="DUF674"/>
    <property type="match status" value="1"/>
</dbReference>
<protein>
    <recommendedName>
        <fullName evidence="3">Heat shock protein DnaJ</fullName>
    </recommendedName>
</protein>
<dbReference type="InterPro" id="IPR007750">
    <property type="entry name" value="DUF674"/>
</dbReference>
<dbReference type="EMBL" id="CP039354">
    <property type="protein sequence ID" value="QCE11852.1"/>
    <property type="molecule type" value="Genomic_DNA"/>
</dbReference>
<proteinExistence type="predicted"/>